<evidence type="ECO:0000256" key="6">
    <source>
        <dbReference type="RuleBase" id="RU363058"/>
    </source>
</evidence>
<dbReference type="Pfam" id="PF01384">
    <property type="entry name" value="PHO4"/>
    <property type="match status" value="1"/>
</dbReference>
<feature type="transmembrane region" description="Helical" evidence="6">
    <location>
        <begin position="20"/>
        <end position="37"/>
    </location>
</feature>
<feature type="transmembrane region" description="Helical" evidence="6">
    <location>
        <begin position="224"/>
        <end position="242"/>
    </location>
</feature>
<feature type="transmembrane region" description="Helical" evidence="6">
    <location>
        <begin position="82"/>
        <end position="102"/>
    </location>
</feature>
<feature type="transmembrane region" description="Helical" evidence="6">
    <location>
        <begin position="156"/>
        <end position="177"/>
    </location>
</feature>
<dbReference type="AlphaFoldDB" id="A0AA86AN60"/>
<sequence length="535" mass="57464">MELKSIKDVQKAEGFGLNDLIKLIGAITFILLVIWYVSTLSNDLPNKNILIITAIFGGYMAINIGANDVANNVSPAVGAQAITIFGAVIIAAIFEAAGSLIAGGDVVGTIKNGIIDPKMIQDTNTFIWLMMAALLAGAIWLNLATAFGAPVSTTHAIVGGVAGAGIAAAGFDVVNWAKMGEIVFSWMISPFLGGIVAAGFLYFLKQRVIYQDNMQEAAQKVVPWMIAIMTWSFGTYIILKGAKQLIKVDFITASAISFVLAIMTYFAVKASIKKTDKLESTRASVNKYFNIPLIFSAALLSFAHGANDVANAVGPLAGIYDALTTGHISSAAGIPIWVMLLGASGIVVGLGLYGPRLIKTVGSEITELDQIRAFCVAMSAALTVIIASQMGLPVSSTHIAVGAVFGVGFLREYLLRDHTKLTEEELKQHKLDDEMQKLEEYKHSLESLGKLKKVDPILVKTLMGKINEEKAIISHIYEGELELSKVEKKALKAVRKHELVKRSALKMILAAWLITVPASALLAAIFYFMIRGMLL</sequence>
<feature type="transmembrane region" description="Helical" evidence="6">
    <location>
        <begin position="288"/>
        <end position="306"/>
    </location>
</feature>
<evidence type="ECO:0000256" key="7">
    <source>
        <dbReference type="SAM" id="Coils"/>
    </source>
</evidence>
<keyword evidence="2 6" id="KW-0813">Transport</keyword>
<keyword evidence="7" id="KW-0175">Coiled coil</keyword>
<feature type="transmembrane region" description="Helical" evidence="6">
    <location>
        <begin position="126"/>
        <end position="144"/>
    </location>
</feature>
<feature type="transmembrane region" description="Helical" evidence="6">
    <location>
        <begin position="398"/>
        <end position="415"/>
    </location>
</feature>
<dbReference type="RefSeq" id="WP_025345663.1">
    <property type="nucleotide sequence ID" value="NZ_CP007201.1"/>
</dbReference>
<evidence type="ECO:0000256" key="3">
    <source>
        <dbReference type="ARBA" id="ARBA00022692"/>
    </source>
</evidence>
<keyword evidence="4 6" id="KW-1133">Transmembrane helix</keyword>
<evidence type="ECO:0000256" key="5">
    <source>
        <dbReference type="ARBA" id="ARBA00023136"/>
    </source>
</evidence>
<feature type="transmembrane region" description="Helical" evidence="6">
    <location>
        <begin position="334"/>
        <end position="353"/>
    </location>
</feature>
<feature type="transmembrane region" description="Helical" evidence="6">
    <location>
        <begin position="373"/>
        <end position="392"/>
    </location>
</feature>
<dbReference type="InterPro" id="IPR001204">
    <property type="entry name" value="Phos_transporter"/>
</dbReference>
<dbReference type="PANTHER" id="PTHR11101:SF80">
    <property type="entry name" value="PHOSPHATE TRANSPORTER"/>
    <property type="match status" value="1"/>
</dbReference>
<dbReference type="GO" id="GO:0035435">
    <property type="term" value="P:phosphate ion transmembrane transport"/>
    <property type="evidence" value="ECO:0007669"/>
    <property type="project" value="TreeGrafter"/>
</dbReference>
<dbReference type="KEGG" id="smul:SMUL_2580"/>
<feature type="transmembrane region" description="Helical" evidence="6">
    <location>
        <begin position="183"/>
        <end position="204"/>
    </location>
</feature>
<feature type="coiled-coil region" evidence="7">
    <location>
        <begin position="421"/>
        <end position="451"/>
    </location>
</feature>
<keyword evidence="5 6" id="KW-0472">Membrane</keyword>
<keyword evidence="6" id="KW-0592">Phosphate transport</keyword>
<dbReference type="PANTHER" id="PTHR11101">
    <property type="entry name" value="PHOSPHATE TRANSPORTER"/>
    <property type="match status" value="1"/>
</dbReference>
<accession>A0AA86AN60</accession>
<name>A0AA86AN60_SULMK</name>
<dbReference type="GO" id="GO:0005315">
    <property type="term" value="F:phosphate transmembrane transporter activity"/>
    <property type="evidence" value="ECO:0007669"/>
    <property type="project" value="InterPro"/>
</dbReference>
<keyword evidence="3 6" id="KW-0812">Transmembrane</keyword>
<comment type="similarity">
    <text evidence="6">Belongs to the inorganic phosphate transporter (PiT) (TC 2.A.20) family.</text>
</comment>
<dbReference type="EMBL" id="CP007201">
    <property type="protein sequence ID" value="AHJ13821.1"/>
    <property type="molecule type" value="Genomic_DNA"/>
</dbReference>
<gene>
    <name evidence="8" type="ORF">SMUL_2580</name>
</gene>
<protein>
    <recommendedName>
        <fullName evidence="6">Phosphate transporter</fullName>
    </recommendedName>
</protein>
<evidence type="ECO:0000256" key="2">
    <source>
        <dbReference type="ARBA" id="ARBA00022448"/>
    </source>
</evidence>
<comment type="subcellular location">
    <subcellularLocation>
        <location evidence="1 6">Membrane</location>
        <topology evidence="1 6">Multi-pass membrane protein</topology>
    </subcellularLocation>
</comment>
<organism evidence="8 9">
    <name type="scientific">Sulfurospirillum multivorans (strain DM 12446 / JCM 15788 / NBRC 109480)</name>
    <dbReference type="NCBI Taxonomy" id="1150621"/>
    <lineage>
        <taxon>Bacteria</taxon>
        <taxon>Pseudomonadati</taxon>
        <taxon>Campylobacterota</taxon>
        <taxon>Epsilonproteobacteria</taxon>
        <taxon>Campylobacterales</taxon>
        <taxon>Sulfurospirillaceae</taxon>
        <taxon>Sulfurospirillum</taxon>
    </lineage>
</organism>
<evidence type="ECO:0000256" key="1">
    <source>
        <dbReference type="ARBA" id="ARBA00004141"/>
    </source>
</evidence>
<proteinExistence type="inferred from homology"/>
<feature type="transmembrane region" description="Helical" evidence="6">
    <location>
        <begin position="248"/>
        <end position="268"/>
    </location>
</feature>
<dbReference type="GO" id="GO:0016020">
    <property type="term" value="C:membrane"/>
    <property type="evidence" value="ECO:0007669"/>
    <property type="project" value="UniProtKB-SubCell"/>
</dbReference>
<reference evidence="8 9" key="1">
    <citation type="journal article" date="2014" name="Environ. Microbiol.">
        <title>Insights into organohalide respiration and the versatile catabolism of Sulfurospirillum multivorans gained from comparative genomics and physiological studies.</title>
        <authorList>
            <person name="Goris T."/>
            <person name="Schubert T."/>
            <person name="Gadkari J."/>
            <person name="Wubet T."/>
            <person name="Tarkka M."/>
            <person name="Buscot F."/>
            <person name="Adrian L."/>
            <person name="Diekert G."/>
        </authorList>
    </citation>
    <scope>NUCLEOTIDE SEQUENCE [LARGE SCALE GENOMIC DNA]</scope>
    <source>
        <strain evidence="9">DM 12446 / JCM 15788 / NBRC 109480</strain>
    </source>
</reference>
<evidence type="ECO:0000313" key="9">
    <source>
        <dbReference type="Proteomes" id="UP000019322"/>
    </source>
</evidence>
<evidence type="ECO:0000256" key="4">
    <source>
        <dbReference type="ARBA" id="ARBA00022989"/>
    </source>
</evidence>
<feature type="transmembrane region" description="Helical" evidence="6">
    <location>
        <begin position="49"/>
        <end position="70"/>
    </location>
</feature>
<feature type="transmembrane region" description="Helical" evidence="6">
    <location>
        <begin position="505"/>
        <end position="530"/>
    </location>
</feature>
<dbReference type="Proteomes" id="UP000019322">
    <property type="component" value="Chromosome"/>
</dbReference>
<evidence type="ECO:0000313" key="8">
    <source>
        <dbReference type="EMBL" id="AHJ13821.1"/>
    </source>
</evidence>